<dbReference type="AlphaFoldDB" id="A0A0N0U5R6"/>
<gene>
    <name evidence="1" type="ORF">WN51_12078</name>
</gene>
<evidence type="ECO:0000313" key="2">
    <source>
        <dbReference type="Proteomes" id="UP000053105"/>
    </source>
</evidence>
<protein>
    <submittedName>
        <fullName evidence="1">Uncharacterized protein</fullName>
    </submittedName>
</protein>
<organism evidence="1 2">
    <name type="scientific">Melipona quadrifasciata</name>
    <dbReference type="NCBI Taxonomy" id="166423"/>
    <lineage>
        <taxon>Eukaryota</taxon>
        <taxon>Metazoa</taxon>
        <taxon>Ecdysozoa</taxon>
        <taxon>Arthropoda</taxon>
        <taxon>Hexapoda</taxon>
        <taxon>Insecta</taxon>
        <taxon>Pterygota</taxon>
        <taxon>Neoptera</taxon>
        <taxon>Endopterygota</taxon>
        <taxon>Hymenoptera</taxon>
        <taxon>Apocrita</taxon>
        <taxon>Aculeata</taxon>
        <taxon>Apoidea</taxon>
        <taxon>Anthophila</taxon>
        <taxon>Apidae</taxon>
        <taxon>Melipona</taxon>
    </lineage>
</organism>
<keyword evidence="2" id="KW-1185">Reference proteome</keyword>
<reference evidence="1 2" key="1">
    <citation type="submission" date="2015-07" db="EMBL/GenBank/DDBJ databases">
        <title>The genome of Melipona quadrifasciata.</title>
        <authorList>
            <person name="Pan H."/>
            <person name="Kapheim K."/>
        </authorList>
    </citation>
    <scope>NUCLEOTIDE SEQUENCE [LARGE SCALE GENOMIC DNA]</scope>
    <source>
        <strain evidence="1">0111107301</strain>
        <tissue evidence="1">Whole body</tissue>
    </source>
</reference>
<dbReference type="EMBL" id="KQ435759">
    <property type="protein sequence ID" value="KOX75751.1"/>
    <property type="molecule type" value="Genomic_DNA"/>
</dbReference>
<accession>A0A0N0U5R6</accession>
<name>A0A0N0U5R6_9HYME</name>
<proteinExistence type="predicted"/>
<evidence type="ECO:0000313" key="1">
    <source>
        <dbReference type="EMBL" id="KOX75751.1"/>
    </source>
</evidence>
<sequence>MAFHSNRVNYDYFKQHLSTKFYPAPESEITSAVMRGVQSSMFKGPPTPRLPTRTGGNSSRAATVFVTVQAVFQSLGTCVSAIYSLLVKDKHNYGDIVECDVTLERAENYLEASGQEEQILAKSQIYSSEPYDAFVNKANNKEEEEEEERKKRKASETVTGRVVSWQVVKSEMAKMATERGLTLMAYRIRDNERDENAKVFSITRISTVMLIHLLGFQDN</sequence>
<dbReference type="Proteomes" id="UP000053105">
    <property type="component" value="Unassembled WGS sequence"/>
</dbReference>